<feature type="compositionally biased region" description="Basic and acidic residues" evidence="13">
    <location>
        <begin position="1078"/>
        <end position="1094"/>
    </location>
</feature>
<comment type="similarity">
    <text evidence="2">Belongs to the krueppel C2H2-type zinc-finger protein family.</text>
</comment>
<dbReference type="Proteomes" id="UP001557470">
    <property type="component" value="Unassembled WGS sequence"/>
</dbReference>
<feature type="domain" description="C2H2-type" evidence="14">
    <location>
        <begin position="572"/>
        <end position="599"/>
    </location>
</feature>
<feature type="compositionally biased region" description="Basic and acidic residues" evidence="13">
    <location>
        <begin position="1265"/>
        <end position="1282"/>
    </location>
</feature>
<evidence type="ECO:0000256" key="11">
    <source>
        <dbReference type="ARBA" id="ARBA00023242"/>
    </source>
</evidence>
<feature type="domain" description="C2H2-type" evidence="14">
    <location>
        <begin position="729"/>
        <end position="756"/>
    </location>
</feature>
<proteinExistence type="inferred from homology"/>
<evidence type="ECO:0000256" key="5">
    <source>
        <dbReference type="ARBA" id="ARBA00022737"/>
    </source>
</evidence>
<dbReference type="Pfam" id="PF26218">
    <property type="entry name" value="zf_C2H2_ZNF292"/>
    <property type="match status" value="1"/>
</dbReference>
<keyword evidence="16" id="KW-1185">Reference proteome</keyword>
<evidence type="ECO:0000256" key="1">
    <source>
        <dbReference type="ARBA" id="ARBA00004123"/>
    </source>
</evidence>
<evidence type="ECO:0000256" key="8">
    <source>
        <dbReference type="ARBA" id="ARBA00023015"/>
    </source>
</evidence>
<feature type="region of interest" description="Disordered" evidence="13">
    <location>
        <begin position="471"/>
        <end position="537"/>
    </location>
</feature>
<dbReference type="Pfam" id="PF25420">
    <property type="entry name" value="zf-C2H2_ZN292"/>
    <property type="match status" value="1"/>
</dbReference>
<evidence type="ECO:0000256" key="4">
    <source>
        <dbReference type="ARBA" id="ARBA00022723"/>
    </source>
</evidence>
<evidence type="ECO:0000256" key="10">
    <source>
        <dbReference type="ARBA" id="ARBA00023163"/>
    </source>
</evidence>
<evidence type="ECO:0000256" key="2">
    <source>
        <dbReference type="ARBA" id="ARBA00006991"/>
    </source>
</evidence>
<dbReference type="InterPro" id="IPR058902">
    <property type="entry name" value="zf_C2H2_ZNF292/Rlf"/>
</dbReference>
<evidence type="ECO:0000259" key="14">
    <source>
        <dbReference type="PROSITE" id="PS50157"/>
    </source>
</evidence>
<dbReference type="EMBL" id="JAGEUA010000007">
    <property type="protein sequence ID" value="KAL0969568.1"/>
    <property type="molecule type" value="Genomic_DNA"/>
</dbReference>
<dbReference type="GO" id="GO:0003677">
    <property type="term" value="F:DNA binding"/>
    <property type="evidence" value="ECO:0007669"/>
    <property type="project" value="UniProtKB-KW"/>
</dbReference>
<accession>A0ABD0X3K5</accession>
<dbReference type="Gene3D" id="3.30.160.60">
    <property type="entry name" value="Classic Zinc Finger"/>
    <property type="match status" value="1"/>
</dbReference>
<keyword evidence="3" id="KW-0597">Phosphoprotein</keyword>
<keyword evidence="6 12" id="KW-0863">Zinc-finger</keyword>
<dbReference type="GO" id="GO:0005634">
    <property type="term" value="C:nucleus"/>
    <property type="evidence" value="ECO:0007669"/>
    <property type="project" value="UniProtKB-SubCell"/>
</dbReference>
<keyword evidence="11" id="KW-0539">Nucleus</keyword>
<dbReference type="GO" id="GO:0008270">
    <property type="term" value="F:zinc ion binding"/>
    <property type="evidence" value="ECO:0007669"/>
    <property type="project" value="UniProtKB-KW"/>
</dbReference>
<keyword evidence="4" id="KW-0479">Metal-binding</keyword>
<feature type="compositionally biased region" description="Basic and acidic residues" evidence="13">
    <location>
        <begin position="1339"/>
        <end position="1349"/>
    </location>
</feature>
<keyword evidence="9" id="KW-0238">DNA-binding</keyword>
<keyword evidence="10" id="KW-0804">Transcription</keyword>
<feature type="region of interest" description="Disordered" evidence="13">
    <location>
        <begin position="1078"/>
        <end position="1107"/>
    </location>
</feature>
<evidence type="ECO:0000256" key="7">
    <source>
        <dbReference type="ARBA" id="ARBA00022833"/>
    </source>
</evidence>
<feature type="region of interest" description="Disordered" evidence="13">
    <location>
        <begin position="1262"/>
        <end position="1366"/>
    </location>
</feature>
<evidence type="ECO:0000313" key="16">
    <source>
        <dbReference type="Proteomes" id="UP001557470"/>
    </source>
</evidence>
<protein>
    <recommendedName>
        <fullName evidence="14">C2H2-type domain-containing protein</fullName>
    </recommendedName>
</protein>
<dbReference type="InterPro" id="IPR052251">
    <property type="entry name" value="GH-ZnFinger_Regulators"/>
</dbReference>
<dbReference type="Pfam" id="PF25580">
    <property type="entry name" value="TPR_Rlf"/>
    <property type="match status" value="1"/>
</dbReference>
<evidence type="ECO:0000256" key="3">
    <source>
        <dbReference type="ARBA" id="ARBA00022553"/>
    </source>
</evidence>
<dbReference type="PROSITE" id="PS00028">
    <property type="entry name" value="ZINC_FINGER_C2H2_1"/>
    <property type="match status" value="7"/>
</dbReference>
<dbReference type="SMART" id="SM00355">
    <property type="entry name" value="ZnF_C2H2"/>
    <property type="match status" value="9"/>
</dbReference>
<feature type="compositionally biased region" description="Acidic residues" evidence="13">
    <location>
        <begin position="471"/>
        <end position="484"/>
    </location>
</feature>
<name>A0ABD0X3K5_UMBPY</name>
<keyword evidence="5" id="KW-0677">Repeat</keyword>
<feature type="domain" description="C2H2-type" evidence="14">
    <location>
        <begin position="919"/>
        <end position="944"/>
    </location>
</feature>
<sequence>MADSDVEPELDWSNRPSNTVEDTLIAMECLLTSLKALEATLRQQDISEISSTEYCDNFCQALMQYAGSRNSVEHGLPLLEVYCLSINCFAAARPHLTAESENVALVLKRLALSCFELLLSVPENEIPYEAWVQFHRSVQVAHDALLEYGSTDLQALLQITGEGGAWSNAVLNALLTGQCTNTEDVDAYIALEGEGFMEMRVKHLEKIGEVAKAVVLAKACAECQLVSNQSTFRQTYVSLLCLLLPGEEAIMEISRLDCKDVLDITCNLETEGEENTAFILCTTFLTQQLQQQSLYCSWELTLLWSKLQRRIDPSLESLLERCLQLGAIAKTVYHLLFLVRIIRTEAEEFGLASSVELCVKALQLPKQEDTEMRISVCKTVASLLPDDLEVLRGCQLTEFLLGLSQVAFRSLEELYLRPDQKYDQENAIIPNSLRCELLLALKAHWPFDPEFWDWKTLKHQCIRLLGLEPEEEELSPEEEELPPEQDVKEEVEQDSVLASDYFNGTSGSPDRPETDGEVERDVKKSSRPDAGGSSAQGSLPKKYKFFCKICKKSVTETRIVFHSKRHEENGISTCPVCLKKFDSRKEFIPHTKLHLQMPPTPIWQKKKDKKRIDLNEEMDDDLDELEPGEIALDPSLMLYYQSTHDPDVLEHILEQASSAPRKHGYEDNITFDYIYANFELQDRDIYTCPATHCTKTFKHSKYLGVHLKSEDHVGDENVKHYFEMRDRREKCTYCRRHFMSAFHHRRHRRVHYGHLPYMCMATGCGARFGTSNELVAHKQSHGYQLSYQCELSGCSLSFCDLGQVYHHEAQHFRDAAYSCTSHECKKFYFSKKEFIRHLATHNITFSEEDFEAQRKARKKQLASITEEMVSPKKFAPEEMVNGENIPSSSTCSASSHVSNCMEPKGTMTSVAVCFDGKQFTCGFERCGLTFSKARDVQNHLRCIHPDHFKSDNKEHKHVDKERGLKPKGVKVKTELNNDGKNKHDLEACVPMKMASQGNACPSPIQTTAMSPTSLDNDPLQEILIGLSQLSLAPFNTHKDTSVTGCQKKLIISSSLPQKEANTLPPTQPLRLCPKSLEDVKAEETSEEPDGKNVDVDQSIEMSTGKKSKMQQRFDDTVFRSHEEALQMCQDRCQREAYPCMVQGCDSVVTSMRSIIRHYFNCHKFTKLKVTSNEDKLLFSAEQLEELIQKKTVLSTCPDMTRAPHGVLKMEYQAEPENPGGPSVPMSLHSIKGEPLDAHEPLEFKEKPHAERNVLVGADDLLYGEDDGHTEESPSQHSQNKEGRLRRKSLNPPSLDLSPPPSLRISSDDSLVDNLGKDCGKPSNISAPLPSPQARQPLKRKNELSDHPPIPKDPQPHTTPPRTFDLATYKPMGFESSFLKFIQESSHDKKIVKPQADAPGVLSRRRDSYRRNCSVKENSQIGLSTNHRGRARSSPLKPLSRTGEFTSVQNLHVILDKALAGCGDLAIKQLQYLRPVVVLERPSFSTSLLDLFPTKTNDKLLLESL</sequence>
<organism evidence="15 16">
    <name type="scientific">Umbra pygmaea</name>
    <name type="common">Eastern mudminnow</name>
    <dbReference type="NCBI Taxonomy" id="75934"/>
    <lineage>
        <taxon>Eukaryota</taxon>
        <taxon>Metazoa</taxon>
        <taxon>Chordata</taxon>
        <taxon>Craniata</taxon>
        <taxon>Vertebrata</taxon>
        <taxon>Euteleostomi</taxon>
        <taxon>Actinopterygii</taxon>
        <taxon>Neopterygii</taxon>
        <taxon>Teleostei</taxon>
        <taxon>Protacanthopterygii</taxon>
        <taxon>Esociformes</taxon>
        <taxon>Umbridae</taxon>
        <taxon>Umbra</taxon>
    </lineage>
</organism>
<gene>
    <name evidence="15" type="ORF">UPYG_G00229210</name>
</gene>
<dbReference type="InterPro" id="IPR036236">
    <property type="entry name" value="Znf_C2H2_sf"/>
</dbReference>
<feature type="domain" description="C2H2-type" evidence="14">
    <location>
        <begin position="817"/>
        <end position="841"/>
    </location>
</feature>
<feature type="domain" description="C2H2-type" evidence="14">
    <location>
        <begin position="757"/>
        <end position="781"/>
    </location>
</feature>
<evidence type="ECO:0000256" key="12">
    <source>
        <dbReference type="PROSITE-ProRule" id="PRU00042"/>
    </source>
</evidence>
<dbReference type="PROSITE" id="PS50157">
    <property type="entry name" value="ZINC_FINGER_C2H2_2"/>
    <property type="match status" value="6"/>
</dbReference>
<dbReference type="SUPFAM" id="SSF57667">
    <property type="entry name" value="beta-beta-alpha zinc fingers"/>
    <property type="match status" value="1"/>
</dbReference>
<evidence type="ECO:0000256" key="9">
    <source>
        <dbReference type="ARBA" id="ARBA00023125"/>
    </source>
</evidence>
<dbReference type="InterPro" id="IPR013087">
    <property type="entry name" value="Znf_C2H2_type"/>
</dbReference>
<keyword evidence="8" id="KW-0805">Transcription regulation</keyword>
<evidence type="ECO:0000256" key="13">
    <source>
        <dbReference type="SAM" id="MobiDB-lite"/>
    </source>
</evidence>
<feature type="compositionally biased region" description="Basic and acidic residues" evidence="13">
    <location>
        <begin position="510"/>
        <end position="527"/>
    </location>
</feature>
<dbReference type="InterPro" id="IPR057986">
    <property type="entry name" value="TPR_Rlf/292/654"/>
</dbReference>
<dbReference type="PANTHER" id="PTHR15507">
    <property type="entry name" value="ZINC FINGER PROTEIN RLF"/>
    <property type="match status" value="1"/>
</dbReference>
<reference evidence="15 16" key="1">
    <citation type="submission" date="2024-06" db="EMBL/GenBank/DDBJ databases">
        <authorList>
            <person name="Pan Q."/>
            <person name="Wen M."/>
            <person name="Jouanno E."/>
            <person name="Zahm M."/>
            <person name="Klopp C."/>
            <person name="Cabau C."/>
            <person name="Louis A."/>
            <person name="Berthelot C."/>
            <person name="Parey E."/>
            <person name="Roest Crollius H."/>
            <person name="Montfort J."/>
            <person name="Robinson-Rechavi M."/>
            <person name="Bouchez O."/>
            <person name="Lampietro C."/>
            <person name="Lopez Roques C."/>
            <person name="Donnadieu C."/>
            <person name="Postlethwait J."/>
            <person name="Bobe J."/>
            <person name="Verreycken H."/>
            <person name="Guiguen Y."/>
        </authorList>
    </citation>
    <scope>NUCLEOTIDE SEQUENCE [LARGE SCALE GENOMIC DNA]</scope>
    <source>
        <strain evidence="15">Up_M1</strain>
        <tissue evidence="15">Testis</tissue>
    </source>
</reference>
<evidence type="ECO:0000256" key="6">
    <source>
        <dbReference type="ARBA" id="ARBA00022771"/>
    </source>
</evidence>
<evidence type="ECO:0000313" key="15">
    <source>
        <dbReference type="EMBL" id="KAL0969568.1"/>
    </source>
</evidence>
<feature type="compositionally biased region" description="Low complexity" evidence="13">
    <location>
        <begin position="1289"/>
        <end position="1308"/>
    </location>
</feature>
<comment type="caution">
    <text evidence="15">The sequence shown here is derived from an EMBL/GenBank/DDBJ whole genome shotgun (WGS) entry which is preliminary data.</text>
</comment>
<feature type="domain" description="C2H2-type" evidence="14">
    <location>
        <begin position="686"/>
        <end position="717"/>
    </location>
</feature>
<dbReference type="PANTHER" id="PTHR15507:SF18">
    <property type="entry name" value="ZINC FINGER PROTEIN RLF"/>
    <property type="match status" value="1"/>
</dbReference>
<comment type="subcellular location">
    <subcellularLocation>
        <location evidence="1">Nucleus</location>
    </subcellularLocation>
</comment>
<keyword evidence="7" id="KW-0862">Zinc</keyword>